<evidence type="ECO:0000256" key="1">
    <source>
        <dbReference type="ARBA" id="ARBA00022801"/>
    </source>
</evidence>
<proteinExistence type="predicted"/>
<dbReference type="Gene3D" id="1.10.3210.10">
    <property type="entry name" value="Hypothetical protein af1432"/>
    <property type="match status" value="1"/>
</dbReference>
<dbReference type="SMART" id="SM00471">
    <property type="entry name" value="HDc"/>
    <property type="match status" value="1"/>
</dbReference>
<dbReference type="InterPro" id="IPR003607">
    <property type="entry name" value="HD/PDEase_dom"/>
</dbReference>
<name>A0A3A1Y1F9_9GAMM</name>
<feature type="domain" description="HD" evidence="2">
    <location>
        <begin position="63"/>
        <end position="274"/>
    </location>
</feature>
<dbReference type="AlphaFoldDB" id="A0A3A1Y1F9"/>
<evidence type="ECO:0000313" key="4">
    <source>
        <dbReference type="Proteomes" id="UP000266258"/>
    </source>
</evidence>
<dbReference type="PANTHER" id="PTHR11373">
    <property type="entry name" value="DEOXYNUCLEOSIDE TRIPHOSPHATE TRIPHOSPHOHYDROLASE"/>
    <property type="match status" value="1"/>
</dbReference>
<evidence type="ECO:0000313" key="3">
    <source>
        <dbReference type="EMBL" id="RIY32172.1"/>
    </source>
</evidence>
<dbReference type="OrthoDB" id="9803619at2"/>
<keyword evidence="1" id="KW-0378">Hydrolase</keyword>
<evidence type="ECO:0000259" key="2">
    <source>
        <dbReference type="PROSITE" id="PS51831"/>
    </source>
</evidence>
<dbReference type="InterPro" id="IPR026875">
    <property type="entry name" value="PHydrolase_assoc_dom"/>
</dbReference>
<keyword evidence="4" id="KW-1185">Reference proteome</keyword>
<accession>A0A3A1Y1F9</accession>
<reference evidence="3 4" key="1">
    <citation type="submission" date="2017-08" db="EMBL/GenBank/DDBJ databases">
        <title>Reclassification of Bisgaard taxon 37 and 44.</title>
        <authorList>
            <person name="Christensen H."/>
        </authorList>
    </citation>
    <scope>NUCLEOTIDE SEQUENCE [LARGE SCALE GENOMIC DNA]</scope>
    <source>
        <strain evidence="3 4">B96_4</strain>
    </source>
</reference>
<dbReference type="InterPro" id="IPR006261">
    <property type="entry name" value="dGTPase"/>
</dbReference>
<dbReference type="GO" id="GO:0006203">
    <property type="term" value="P:dGTP catabolic process"/>
    <property type="evidence" value="ECO:0007669"/>
    <property type="project" value="TreeGrafter"/>
</dbReference>
<dbReference type="NCBIfam" id="NF003701">
    <property type="entry name" value="PRK05318.1"/>
    <property type="match status" value="1"/>
</dbReference>
<dbReference type="PROSITE" id="PS51831">
    <property type="entry name" value="HD"/>
    <property type="match status" value="1"/>
</dbReference>
<dbReference type="Pfam" id="PF13286">
    <property type="entry name" value="HD_assoc"/>
    <property type="match status" value="1"/>
</dbReference>
<dbReference type="InterPro" id="IPR050135">
    <property type="entry name" value="dGTPase-like"/>
</dbReference>
<dbReference type="Proteomes" id="UP000266258">
    <property type="component" value="Unassembled WGS sequence"/>
</dbReference>
<protein>
    <recommendedName>
        <fullName evidence="2">HD domain-containing protein</fullName>
    </recommendedName>
</protein>
<dbReference type="GO" id="GO:0008832">
    <property type="term" value="F:dGTPase activity"/>
    <property type="evidence" value="ECO:0007669"/>
    <property type="project" value="TreeGrafter"/>
</dbReference>
<dbReference type="InterPro" id="IPR006674">
    <property type="entry name" value="HD_domain"/>
</dbReference>
<dbReference type="EMBL" id="NRJH01000045">
    <property type="protein sequence ID" value="RIY32172.1"/>
    <property type="molecule type" value="Genomic_DNA"/>
</dbReference>
<dbReference type="SUPFAM" id="SSF109604">
    <property type="entry name" value="HD-domain/PDEase-like"/>
    <property type="match status" value="1"/>
</dbReference>
<comment type="caution">
    <text evidence="3">The sequence shown here is derived from an EMBL/GenBank/DDBJ whole genome shotgun (WGS) entry which is preliminary data.</text>
</comment>
<sequence>MINNKVWHERYSGKKYYEDDGSFYMRTPYERDRARIIHNSSFRSLQHKTQLFNIEDSDKTHTRLTHTLEVSQISNGLLRVIKAKYDPEFRRYYDAESRLVENDYLNADLELRKLIQAYLPPDALMESICLTHDIGHAPFGHSGEYALCSLMYYSGGFEGNAQTFRVLTRLANYSREYGLDLTRRTLLGVIKYPFVFEEFPEKLTPEQLKQNDNIKIIKGIYKDDQDVFNWVLAPLSEADSQRFQEYVIKDNRPVTLHKSFDCSIMELADDIAYSVHDLEDAVNILEVEREDWEEFFANYHDPQVREIFAELVEKKYIPEDYVDRLFSKDIIVRRQIYSTLIDILTSHVMVRKKNIFSEPLLDLEAYLPEKISKVCKFLKELEYNIPILSQDIRGVNNRGKNMLAKCFTNIQSNPYILGRKKSLQYFALESQKQRNRFICDFLATMTNFELSDFYAKYI</sequence>
<dbReference type="RefSeq" id="WP_119497230.1">
    <property type="nucleotide sequence ID" value="NZ_NRJH01000045.1"/>
</dbReference>
<dbReference type="PANTHER" id="PTHR11373:SF40">
    <property type="entry name" value="DEOXYGUANOSINETRIPHOSPHATE TRIPHOSPHOHYDROLASE-LIKE PROTEIN 2"/>
    <property type="match status" value="1"/>
</dbReference>
<dbReference type="NCBIfam" id="TIGR01353">
    <property type="entry name" value="dGTP_triPase"/>
    <property type="match status" value="1"/>
</dbReference>
<gene>
    <name evidence="3" type="ORF">CJP74_05245</name>
</gene>
<organism evidence="3 4">
    <name type="scientific">Psittacicella melopsittaci</name>
    <dbReference type="NCBI Taxonomy" id="2028576"/>
    <lineage>
        <taxon>Bacteria</taxon>
        <taxon>Pseudomonadati</taxon>
        <taxon>Pseudomonadota</taxon>
        <taxon>Gammaproteobacteria</taxon>
        <taxon>Pasteurellales</taxon>
        <taxon>Psittacicellaceae</taxon>
        <taxon>Psittacicella</taxon>
    </lineage>
</organism>